<dbReference type="Proteomes" id="UP000550609">
    <property type="component" value="Unassembled WGS sequence"/>
</dbReference>
<reference evidence="4 6" key="2">
    <citation type="submission" date="2020-08" db="EMBL/GenBank/DDBJ databases">
        <title>Stenotrophomonas sp. W1S232.</title>
        <authorList>
            <person name="Deng Y."/>
        </authorList>
    </citation>
    <scope>NUCLEOTIDE SEQUENCE [LARGE SCALE GENOMIC DNA]</scope>
    <source>
        <strain evidence="4 6">W1S232</strain>
    </source>
</reference>
<proteinExistence type="predicted"/>
<comment type="caution">
    <text evidence="3">The sequence shown here is derived from an EMBL/GenBank/DDBJ whole genome shotgun (WGS) entry which is preliminary data.</text>
</comment>
<accession>A0A0R0BDQ8</accession>
<evidence type="ECO:0000256" key="1">
    <source>
        <dbReference type="SAM" id="MobiDB-lite"/>
    </source>
</evidence>
<accession>A0A7W3V0X8</accession>
<evidence type="ECO:0000313" key="4">
    <source>
        <dbReference type="EMBL" id="MBB1117415.1"/>
    </source>
</evidence>
<protein>
    <recommendedName>
        <fullName evidence="7">DUF2946 domain-containing protein</fullName>
    </recommendedName>
</protein>
<feature type="compositionally biased region" description="Polar residues" evidence="1">
    <location>
        <begin position="44"/>
        <end position="54"/>
    </location>
</feature>
<dbReference type="Proteomes" id="UP000051254">
    <property type="component" value="Unassembled WGS sequence"/>
</dbReference>
<evidence type="ECO:0000256" key="2">
    <source>
        <dbReference type="SAM" id="SignalP"/>
    </source>
</evidence>
<evidence type="ECO:0008006" key="7">
    <source>
        <dbReference type="Google" id="ProtNLM"/>
    </source>
</evidence>
<feature type="chain" id="PRO_5006392258" description="DUF2946 domain-containing protein" evidence="2">
    <location>
        <begin position="22"/>
        <end position="163"/>
    </location>
</feature>
<gene>
    <name evidence="3" type="ORF">ABB25_11890</name>
    <name evidence="4" type="ORF">H4O09_10185</name>
</gene>
<organism evidence="3 5">
    <name type="scientific">Stenotrophomonas koreensis</name>
    <dbReference type="NCBI Taxonomy" id="266128"/>
    <lineage>
        <taxon>Bacteria</taxon>
        <taxon>Pseudomonadati</taxon>
        <taxon>Pseudomonadota</taxon>
        <taxon>Gammaproteobacteria</taxon>
        <taxon>Lysobacterales</taxon>
        <taxon>Lysobacteraceae</taxon>
        <taxon>Stenotrophomonas</taxon>
    </lineage>
</organism>
<dbReference type="OrthoDB" id="6053506at2"/>
<sequence>MAAGLLMAIAPVVSYGLQALAQGHADHSAHTGTHPLSGAHETGQVHTPTTQASAHASHAVDHGHHPVASPATAHTDGHPAGHGLATIAADPTADAAASNPHAEHGAACDYCLIAARALGVLLALLWLLPAPRGSGTAPSSPPAVIAGRLAWPAHAARGPPLIA</sequence>
<name>A0A0R0BDQ8_9GAMM</name>
<evidence type="ECO:0000313" key="6">
    <source>
        <dbReference type="Proteomes" id="UP000550609"/>
    </source>
</evidence>
<dbReference type="EMBL" id="JACIUV010000004">
    <property type="protein sequence ID" value="MBB1117415.1"/>
    <property type="molecule type" value="Genomic_DNA"/>
</dbReference>
<feature type="signal peptide" evidence="2">
    <location>
        <begin position="1"/>
        <end position="21"/>
    </location>
</feature>
<reference evidence="3 5" key="1">
    <citation type="submission" date="2015-05" db="EMBL/GenBank/DDBJ databases">
        <title>Genome sequencing and analysis of members of genus Stenotrophomonas.</title>
        <authorList>
            <person name="Patil P.P."/>
            <person name="Midha S."/>
            <person name="Patil P.B."/>
        </authorList>
    </citation>
    <scope>NUCLEOTIDE SEQUENCE [LARGE SCALE GENOMIC DNA]</scope>
    <source>
        <strain evidence="3 5">DSM 17805</strain>
    </source>
</reference>
<dbReference type="EMBL" id="LDJH01000025">
    <property type="protein sequence ID" value="KRG55424.1"/>
    <property type="molecule type" value="Genomic_DNA"/>
</dbReference>
<dbReference type="PATRIC" id="fig|266128.3.peg.1442"/>
<keyword evidence="5" id="KW-1185">Reference proteome</keyword>
<keyword evidence="2" id="KW-0732">Signal</keyword>
<feature type="region of interest" description="Disordered" evidence="1">
    <location>
        <begin position="26"/>
        <end position="85"/>
    </location>
</feature>
<dbReference type="AlphaFoldDB" id="A0A0R0BDQ8"/>
<evidence type="ECO:0000313" key="5">
    <source>
        <dbReference type="Proteomes" id="UP000051254"/>
    </source>
</evidence>
<dbReference type="STRING" id="266128.ABB25_11890"/>
<evidence type="ECO:0000313" key="3">
    <source>
        <dbReference type="EMBL" id="KRG55424.1"/>
    </source>
</evidence>